<accession>A0A941AWK6</accession>
<sequence length="123" mass="13889">MGAILAFVSVLLASFLFPLGLLLTLIVNLYKRRWKFSFKRLDQQFLSIATSVDTSGNVICKDLFDLILIKKSGYQFGNRKETISSVLGKNQRDGTLTKLGLIVCNVLDWLDTEHCFRSIDSLI</sequence>
<evidence type="ECO:0000256" key="1">
    <source>
        <dbReference type="SAM" id="Phobius"/>
    </source>
</evidence>
<gene>
    <name evidence="2" type="ORF">J3495_18835</name>
</gene>
<evidence type="ECO:0000313" key="2">
    <source>
        <dbReference type="EMBL" id="MBP4140124.1"/>
    </source>
</evidence>
<keyword evidence="1" id="KW-1133">Transmembrane helix</keyword>
<evidence type="ECO:0000313" key="3">
    <source>
        <dbReference type="Proteomes" id="UP000675047"/>
    </source>
</evidence>
<dbReference type="Proteomes" id="UP000675047">
    <property type="component" value="Unassembled WGS sequence"/>
</dbReference>
<name>A0A941AWK6_9FLAO</name>
<protein>
    <submittedName>
        <fullName evidence="2">Uncharacterized protein</fullName>
    </submittedName>
</protein>
<dbReference type="RefSeq" id="WP_210668499.1">
    <property type="nucleotide sequence ID" value="NZ_JAGFBV010000057.1"/>
</dbReference>
<comment type="caution">
    <text evidence="2">The sequence shown here is derived from an EMBL/GenBank/DDBJ whole genome shotgun (WGS) entry which is preliminary data.</text>
</comment>
<keyword evidence="1" id="KW-0472">Membrane</keyword>
<keyword evidence="3" id="KW-1185">Reference proteome</keyword>
<dbReference type="AlphaFoldDB" id="A0A941AWK6"/>
<feature type="transmembrane region" description="Helical" evidence="1">
    <location>
        <begin position="6"/>
        <end position="30"/>
    </location>
</feature>
<dbReference type="EMBL" id="JAGFBV010000057">
    <property type="protein sequence ID" value="MBP4140124.1"/>
    <property type="molecule type" value="Genomic_DNA"/>
</dbReference>
<organism evidence="2 3">
    <name type="scientific">Flavobacterium geliluteum</name>
    <dbReference type="NCBI Taxonomy" id="2816120"/>
    <lineage>
        <taxon>Bacteria</taxon>
        <taxon>Pseudomonadati</taxon>
        <taxon>Bacteroidota</taxon>
        <taxon>Flavobacteriia</taxon>
        <taxon>Flavobacteriales</taxon>
        <taxon>Flavobacteriaceae</taxon>
        <taxon>Flavobacterium</taxon>
    </lineage>
</organism>
<reference evidence="2 3" key="1">
    <citation type="submission" date="2021-03" db="EMBL/GenBank/DDBJ databases">
        <title>Flavobacterium Flabelliformis Sp. Nov. And Flavobacterium Geliluteum Sp. Nov., Two Novel Multidrug Resistant Psychrophilic Species Isolated From Antarctica.</title>
        <authorList>
            <person name="Kralova S."/>
            <person name="Busse H.J."/>
            <person name="Bezdicek M."/>
            <person name="Nykrynova M."/>
            <person name="Kroupova E."/>
            <person name="Krsek D."/>
            <person name="Sedlacek I."/>
        </authorList>
    </citation>
    <scope>NUCLEOTIDE SEQUENCE [LARGE SCALE GENOMIC DNA]</scope>
    <source>
        <strain evidence="2 3">P7388</strain>
    </source>
</reference>
<keyword evidence="1" id="KW-0812">Transmembrane</keyword>
<proteinExistence type="predicted"/>